<dbReference type="SUPFAM" id="SSF50129">
    <property type="entry name" value="GroES-like"/>
    <property type="match status" value="1"/>
</dbReference>
<dbReference type="Pfam" id="PF00107">
    <property type="entry name" value="ADH_zinc_N"/>
    <property type="match status" value="1"/>
</dbReference>
<evidence type="ECO:0000313" key="4">
    <source>
        <dbReference type="EMBL" id="SEF64329.1"/>
    </source>
</evidence>
<dbReference type="InterPro" id="IPR036291">
    <property type="entry name" value="NAD(P)-bd_dom_sf"/>
</dbReference>
<dbReference type="InterPro" id="IPR013149">
    <property type="entry name" value="ADH-like_C"/>
</dbReference>
<dbReference type="CDD" id="cd05282">
    <property type="entry name" value="ETR_like"/>
    <property type="match status" value="1"/>
</dbReference>
<name>A0A1H5TNK3_9BACT</name>
<dbReference type="InterPro" id="IPR020843">
    <property type="entry name" value="ER"/>
</dbReference>
<dbReference type="Pfam" id="PF08240">
    <property type="entry name" value="ADH_N"/>
    <property type="match status" value="1"/>
</dbReference>
<dbReference type="Gene3D" id="3.40.50.720">
    <property type="entry name" value="NAD(P)-binding Rossmann-like Domain"/>
    <property type="match status" value="1"/>
</dbReference>
<dbReference type="GO" id="GO:0016651">
    <property type="term" value="F:oxidoreductase activity, acting on NAD(P)H"/>
    <property type="evidence" value="ECO:0007669"/>
    <property type="project" value="TreeGrafter"/>
</dbReference>
<dbReference type="SUPFAM" id="SSF51735">
    <property type="entry name" value="NAD(P)-binding Rossmann-fold domains"/>
    <property type="match status" value="1"/>
</dbReference>
<accession>A0A1H5TNK3</accession>
<dbReference type="AlphaFoldDB" id="A0A1H5TNK3"/>
<dbReference type="Gene3D" id="3.90.180.10">
    <property type="entry name" value="Medium-chain alcohol dehydrogenases, catalytic domain"/>
    <property type="match status" value="1"/>
</dbReference>
<dbReference type="PANTHER" id="PTHR48106">
    <property type="entry name" value="QUINONE OXIDOREDUCTASE PIG3-RELATED"/>
    <property type="match status" value="1"/>
</dbReference>
<evidence type="ECO:0000259" key="3">
    <source>
        <dbReference type="SMART" id="SM00829"/>
    </source>
</evidence>
<dbReference type="InterPro" id="IPR013154">
    <property type="entry name" value="ADH-like_N"/>
</dbReference>
<protein>
    <submittedName>
        <fullName evidence="4">NADPH:quinone reductase</fullName>
    </submittedName>
</protein>
<dbReference type="InterPro" id="IPR011032">
    <property type="entry name" value="GroES-like_sf"/>
</dbReference>
<evidence type="ECO:0000256" key="1">
    <source>
        <dbReference type="ARBA" id="ARBA00022857"/>
    </source>
</evidence>
<feature type="domain" description="Enoyl reductase (ER)" evidence="3">
    <location>
        <begin position="27"/>
        <end position="336"/>
    </location>
</feature>
<evidence type="ECO:0000256" key="2">
    <source>
        <dbReference type="ARBA" id="ARBA00023002"/>
    </source>
</evidence>
<dbReference type="PANTHER" id="PTHR48106:SF18">
    <property type="entry name" value="QUINONE OXIDOREDUCTASE PIG3"/>
    <property type="match status" value="1"/>
</dbReference>
<proteinExistence type="predicted"/>
<dbReference type="GO" id="GO:0070402">
    <property type="term" value="F:NADPH binding"/>
    <property type="evidence" value="ECO:0007669"/>
    <property type="project" value="TreeGrafter"/>
</dbReference>
<keyword evidence="1" id="KW-0521">NADP</keyword>
<sequence length="338" mass="36879">MTHFRTVDLNQITKPQMKELRFEKTGQPQEVLQLVDSPIPTPKSHEVLIRITARNINPSDIMFVRGMYGITPKLPSSAGFEACGVVETGDEDGKVKSGTRVMFTAIGTWKEYLCLPAATAIPVPDGMPDEVACQAFVNPMTAYGMIEKSGLKAGEWLLITAGASAFGKFAIQMAKAKGIKVAATVRHDEQKAVLEKLGADLVVNSDTEKIQKVIPEKTDGGIQVIFDAVGGLLGAKALSCLRPKGRMMIFGALALENMPVNSGLLIFKDLKIEGFWLSTWMEELIAAERTNAFRSVFGFLMDDKSEIDIAGKFKLEEFKDAFKAYDAPGRNGKILLVS</sequence>
<dbReference type="EMBL" id="FNVR01000003">
    <property type="protein sequence ID" value="SEF64329.1"/>
    <property type="molecule type" value="Genomic_DNA"/>
</dbReference>
<gene>
    <name evidence="4" type="ORF">SAMN03080598_00855</name>
</gene>
<dbReference type="Proteomes" id="UP000236736">
    <property type="component" value="Unassembled WGS sequence"/>
</dbReference>
<reference evidence="5" key="1">
    <citation type="submission" date="2016-10" db="EMBL/GenBank/DDBJ databases">
        <authorList>
            <person name="Varghese N."/>
            <person name="Submissions S."/>
        </authorList>
    </citation>
    <scope>NUCLEOTIDE SEQUENCE [LARGE SCALE GENOMIC DNA]</scope>
    <source>
        <strain evidence="5">DSM 17298</strain>
    </source>
</reference>
<organism evidence="4 5">
    <name type="scientific">Algoriphagus boritolerans DSM 17298 = JCM 18970</name>
    <dbReference type="NCBI Taxonomy" id="1120964"/>
    <lineage>
        <taxon>Bacteria</taxon>
        <taxon>Pseudomonadati</taxon>
        <taxon>Bacteroidota</taxon>
        <taxon>Cytophagia</taxon>
        <taxon>Cytophagales</taxon>
        <taxon>Cyclobacteriaceae</taxon>
        <taxon>Algoriphagus</taxon>
    </lineage>
</organism>
<evidence type="ECO:0000313" key="5">
    <source>
        <dbReference type="Proteomes" id="UP000236736"/>
    </source>
</evidence>
<dbReference type="STRING" id="1120964.GCA_001313265_00772"/>
<keyword evidence="2" id="KW-0560">Oxidoreductase</keyword>
<keyword evidence="5" id="KW-1185">Reference proteome</keyword>
<dbReference type="SMART" id="SM00829">
    <property type="entry name" value="PKS_ER"/>
    <property type="match status" value="1"/>
</dbReference>